<proteinExistence type="predicted"/>
<accession>A0ABV4NQ51</accession>
<evidence type="ECO:0000313" key="2">
    <source>
        <dbReference type="Proteomes" id="UP001569414"/>
    </source>
</evidence>
<dbReference type="RefSeq" id="WP_299583027.1">
    <property type="nucleotide sequence ID" value="NZ_JBGMEL010000013.1"/>
</dbReference>
<sequence length="90" mass="10561">MERYALLTGTYNLLMGGIKDFKRSYPTEKEAFKEVQRIAKNDPFTQWAQIVDKKTDTAKIYRIADKKIIEDKSEDCCHSEPKRKVEPQYA</sequence>
<protein>
    <submittedName>
        <fullName evidence="1">Uncharacterized protein</fullName>
    </submittedName>
</protein>
<name>A0ABV4NQ51_9GAMM</name>
<comment type="caution">
    <text evidence="1">The sequence shown here is derived from an EMBL/GenBank/DDBJ whole genome shotgun (WGS) entry which is preliminary data.</text>
</comment>
<dbReference type="EMBL" id="JBGMEL010000013">
    <property type="protein sequence ID" value="MFA0791664.1"/>
    <property type="molecule type" value="Genomic_DNA"/>
</dbReference>
<organism evidence="1 2">
    <name type="scientific">Microbulbifer echini</name>
    <dbReference type="NCBI Taxonomy" id="1529067"/>
    <lineage>
        <taxon>Bacteria</taxon>
        <taxon>Pseudomonadati</taxon>
        <taxon>Pseudomonadota</taxon>
        <taxon>Gammaproteobacteria</taxon>
        <taxon>Cellvibrionales</taxon>
        <taxon>Microbulbiferaceae</taxon>
        <taxon>Microbulbifer</taxon>
    </lineage>
</organism>
<reference evidence="1 2" key="1">
    <citation type="submission" date="2024-08" db="EMBL/GenBank/DDBJ databases">
        <authorList>
            <person name="Ishaq N."/>
        </authorList>
    </citation>
    <scope>NUCLEOTIDE SEQUENCE [LARGE SCALE GENOMIC DNA]</scope>
    <source>
        <strain evidence="1 2">JCM 30400</strain>
    </source>
</reference>
<gene>
    <name evidence="1" type="ORF">ACCI51_14000</name>
</gene>
<dbReference type="Proteomes" id="UP001569414">
    <property type="component" value="Unassembled WGS sequence"/>
</dbReference>
<keyword evidence="2" id="KW-1185">Reference proteome</keyword>
<evidence type="ECO:0000313" key="1">
    <source>
        <dbReference type="EMBL" id="MFA0791664.1"/>
    </source>
</evidence>